<keyword evidence="2" id="KW-1133">Transmembrane helix</keyword>
<feature type="transmembrane region" description="Helical" evidence="2">
    <location>
        <begin position="45"/>
        <end position="67"/>
    </location>
</feature>
<dbReference type="EMBL" id="LR796592">
    <property type="protein sequence ID" value="CAB4153231.1"/>
    <property type="molecule type" value="Genomic_DNA"/>
</dbReference>
<name>A0A6J5N5C7_9CAUD</name>
<reference evidence="3" key="1">
    <citation type="submission" date="2020-04" db="EMBL/GenBank/DDBJ databases">
        <authorList>
            <person name="Chiriac C."/>
            <person name="Salcher M."/>
            <person name="Ghai R."/>
            <person name="Kavagutti S V."/>
        </authorList>
    </citation>
    <scope>NUCLEOTIDE SEQUENCE</scope>
</reference>
<evidence type="ECO:0000256" key="1">
    <source>
        <dbReference type="SAM" id="Coils"/>
    </source>
</evidence>
<evidence type="ECO:0000313" key="3">
    <source>
        <dbReference type="EMBL" id="CAB4153231.1"/>
    </source>
</evidence>
<keyword evidence="2" id="KW-0812">Transmembrane</keyword>
<keyword evidence="2" id="KW-0472">Membrane</keyword>
<organism evidence="3">
    <name type="scientific">uncultured Caudovirales phage</name>
    <dbReference type="NCBI Taxonomy" id="2100421"/>
    <lineage>
        <taxon>Viruses</taxon>
        <taxon>Duplodnaviria</taxon>
        <taxon>Heunggongvirae</taxon>
        <taxon>Uroviricota</taxon>
        <taxon>Caudoviricetes</taxon>
        <taxon>Peduoviridae</taxon>
        <taxon>Maltschvirus</taxon>
        <taxon>Maltschvirus maltsch</taxon>
    </lineage>
</organism>
<proteinExistence type="predicted"/>
<evidence type="ECO:0000256" key="2">
    <source>
        <dbReference type="SAM" id="Phobius"/>
    </source>
</evidence>
<sequence>MSEIQRDLGVHSKAIDNLEKEVREIKDAVDEIKTMLNQTRGGIRMLLAVAAVAGAMGAGLAKFFLFFKAN</sequence>
<gene>
    <name evidence="3" type="ORF">UFOVP605_50</name>
</gene>
<protein>
    <submittedName>
        <fullName evidence="3">Uncharacterized protein</fullName>
    </submittedName>
</protein>
<keyword evidence="1" id="KW-0175">Coiled coil</keyword>
<feature type="coiled-coil region" evidence="1">
    <location>
        <begin position="1"/>
        <end position="38"/>
    </location>
</feature>
<accession>A0A6J5N5C7</accession>